<evidence type="ECO:0000256" key="1">
    <source>
        <dbReference type="ARBA" id="ARBA00022723"/>
    </source>
</evidence>
<keyword evidence="3" id="KW-0812">Transmembrane</keyword>
<reference evidence="5 6" key="1">
    <citation type="journal article" date="2014" name="Int. J. Syst. Evol. Microbiol.">
        <title>Nitrososphaera viennensis gen. nov., sp. nov., an aerobic and mesophilic, ammonia-oxidizing archaeon from soil and a member of the archaeal phylum Thaumarchaeota.</title>
        <authorList>
            <person name="Stieglmeier M."/>
            <person name="Klingl A."/>
            <person name="Alves R.J."/>
            <person name="Rittmann S.K."/>
            <person name="Melcher M."/>
            <person name="Leisch N."/>
            <person name="Schleper C."/>
        </authorList>
    </citation>
    <scope>NUCLEOTIDE SEQUENCE [LARGE SCALE GENOMIC DNA]</scope>
    <source>
        <strain evidence="5">EN76</strain>
    </source>
</reference>
<feature type="transmembrane region" description="Helical" evidence="3">
    <location>
        <begin position="25"/>
        <end position="44"/>
    </location>
</feature>
<dbReference type="EMBL" id="CP007536">
    <property type="protein sequence ID" value="AIC17032.1"/>
    <property type="molecule type" value="Genomic_DNA"/>
</dbReference>
<dbReference type="SUPFAM" id="SSF49503">
    <property type="entry name" value="Cupredoxins"/>
    <property type="match status" value="2"/>
</dbReference>
<keyword evidence="2" id="KW-0186">Copper</keyword>
<keyword evidence="3" id="KW-0472">Membrane</keyword>
<dbReference type="PANTHER" id="PTHR36507:SF1">
    <property type="entry name" value="BLL1555 PROTEIN"/>
    <property type="match status" value="1"/>
</dbReference>
<dbReference type="PANTHER" id="PTHR36507">
    <property type="entry name" value="BLL1555 PROTEIN"/>
    <property type="match status" value="1"/>
</dbReference>
<feature type="domain" description="Blue (type 1) copper" evidence="4">
    <location>
        <begin position="199"/>
        <end position="283"/>
    </location>
</feature>
<dbReference type="AlphaFoldDB" id="A0A060HVG4"/>
<proteinExistence type="predicted"/>
<evidence type="ECO:0000256" key="2">
    <source>
        <dbReference type="ARBA" id="ARBA00023008"/>
    </source>
</evidence>
<sequence>MQMSHEHEHDSEPVLRTTPARMARGIAIVGITLAIAGGLLLYLFDDMIANPPPVALMTKPTPTPPPPTAAGVTEITILSGSSVQGAPDYDPDAAEVPLGNKVVWNNADNAIHTATSGTGASDPNSGKAFDTGLIDPGAKSKEIDISGAKVGDSFDYHCQLHPYMTGKITIVEAAAGGGASGGGAAAGPTIHIPAGAQNQGQPSYDPDSIDVKKGDKLTVVNDDSAIHTATSGTGASDPNSGKAFDTSLIEPGATATIDTSAIEAGAHDYYCIVHPFMTGKLNVT</sequence>
<dbReference type="Gene3D" id="2.60.40.420">
    <property type="entry name" value="Cupredoxins - blue copper proteins"/>
    <property type="match status" value="2"/>
</dbReference>
<name>A0A060HVG4_9ARCH</name>
<evidence type="ECO:0000313" key="5">
    <source>
        <dbReference type="EMBL" id="AIC17032.1"/>
    </source>
</evidence>
<dbReference type="InterPro" id="IPR008972">
    <property type="entry name" value="Cupredoxin"/>
</dbReference>
<dbReference type="InterPro" id="IPR052721">
    <property type="entry name" value="ET_Amicyanin"/>
</dbReference>
<evidence type="ECO:0000256" key="3">
    <source>
        <dbReference type="SAM" id="Phobius"/>
    </source>
</evidence>
<keyword evidence="3" id="KW-1133">Transmembrane helix</keyword>
<gene>
    <name evidence="5" type="ORF">NVIE_027550</name>
</gene>
<dbReference type="InterPro" id="IPR000923">
    <property type="entry name" value="BlueCu_1"/>
</dbReference>
<dbReference type="GO" id="GO:0005507">
    <property type="term" value="F:copper ion binding"/>
    <property type="evidence" value="ECO:0007669"/>
    <property type="project" value="InterPro"/>
</dbReference>
<accession>A0A060HVG4</accession>
<evidence type="ECO:0000313" key="6">
    <source>
        <dbReference type="Proteomes" id="UP000027093"/>
    </source>
</evidence>
<keyword evidence="1" id="KW-0479">Metal-binding</keyword>
<dbReference type="Proteomes" id="UP000027093">
    <property type="component" value="Chromosome"/>
</dbReference>
<dbReference type="HOGENOM" id="CLU_978666_0_0_2"/>
<dbReference type="GO" id="GO:0009055">
    <property type="term" value="F:electron transfer activity"/>
    <property type="evidence" value="ECO:0007669"/>
    <property type="project" value="InterPro"/>
</dbReference>
<protein>
    <submittedName>
        <fullName evidence="5">Putative blue (Type 1) copper domain protein</fullName>
    </submittedName>
</protein>
<dbReference type="KEGG" id="nvn:NVIE_027550"/>
<dbReference type="STRING" id="926571.NVIE_027550"/>
<evidence type="ECO:0000259" key="4">
    <source>
        <dbReference type="Pfam" id="PF00127"/>
    </source>
</evidence>
<dbReference type="Pfam" id="PF00127">
    <property type="entry name" value="Copper-bind"/>
    <property type="match status" value="1"/>
</dbReference>
<organism evidence="5 6">
    <name type="scientific">Nitrososphaera viennensis EN76</name>
    <dbReference type="NCBI Taxonomy" id="926571"/>
    <lineage>
        <taxon>Archaea</taxon>
        <taxon>Nitrososphaerota</taxon>
        <taxon>Nitrososphaeria</taxon>
        <taxon>Nitrososphaerales</taxon>
        <taxon>Nitrososphaeraceae</taxon>
        <taxon>Nitrososphaera</taxon>
    </lineage>
</organism>
<keyword evidence="6" id="KW-1185">Reference proteome</keyword>